<evidence type="ECO:0000256" key="9">
    <source>
        <dbReference type="SAM" id="MobiDB-lite"/>
    </source>
</evidence>
<proteinExistence type="inferred from homology"/>
<keyword evidence="7" id="KW-0539">Nucleus</keyword>
<dbReference type="GO" id="GO:0005829">
    <property type="term" value="C:cytosol"/>
    <property type="evidence" value="ECO:0007669"/>
    <property type="project" value="TreeGrafter"/>
</dbReference>
<comment type="similarity">
    <text evidence="3">Belongs to the TSC-22/Dip/Bun family.</text>
</comment>
<evidence type="ECO:0000313" key="11">
    <source>
        <dbReference type="Proteomes" id="UP000055024"/>
    </source>
</evidence>
<dbReference type="InterPro" id="IPR047862">
    <property type="entry name" value="TSC22/BUN_CS"/>
</dbReference>
<dbReference type="STRING" id="268475.A0A0V1HEB2"/>
<dbReference type="EMBL" id="JYDP01000081">
    <property type="protein sequence ID" value="KRZ08774.1"/>
    <property type="molecule type" value="Genomic_DNA"/>
</dbReference>
<keyword evidence="5" id="KW-0805">Transcription regulation</keyword>
<dbReference type="AlphaFoldDB" id="A0A0V1HEB2"/>
<evidence type="ECO:0000256" key="8">
    <source>
        <dbReference type="SAM" id="Coils"/>
    </source>
</evidence>
<feature type="coiled-coil region" evidence="8">
    <location>
        <begin position="386"/>
        <end position="420"/>
    </location>
</feature>
<name>A0A0V1HEB2_9BILA</name>
<comment type="caution">
    <text evidence="10">The sequence shown here is derived from an EMBL/GenBank/DDBJ whole genome shotgun (WGS) entry which is preliminary data.</text>
</comment>
<dbReference type="Pfam" id="PF01166">
    <property type="entry name" value="TSC22"/>
    <property type="match status" value="1"/>
</dbReference>
<dbReference type="CDD" id="cd21936">
    <property type="entry name" value="ZIP_TSC22D"/>
    <property type="match status" value="1"/>
</dbReference>
<comment type="subcellular location">
    <subcellularLocation>
        <location evidence="2">Cytoplasm</location>
    </subcellularLocation>
    <subcellularLocation>
        <location evidence="1">Nucleus</location>
    </subcellularLocation>
</comment>
<evidence type="ECO:0000256" key="2">
    <source>
        <dbReference type="ARBA" id="ARBA00004496"/>
    </source>
</evidence>
<accession>A0A0V1HEB2</accession>
<feature type="compositionally biased region" description="Polar residues" evidence="9">
    <location>
        <begin position="172"/>
        <end position="196"/>
    </location>
</feature>
<evidence type="ECO:0000256" key="4">
    <source>
        <dbReference type="ARBA" id="ARBA00022490"/>
    </source>
</evidence>
<evidence type="ECO:0000256" key="3">
    <source>
        <dbReference type="ARBA" id="ARBA00007908"/>
    </source>
</evidence>
<dbReference type="PANTHER" id="PTHR46745:SF1">
    <property type="entry name" value="TSC22 DOMAIN FAMILY PROTEIN 1"/>
    <property type="match status" value="1"/>
</dbReference>
<keyword evidence="11" id="KW-1185">Reference proteome</keyword>
<dbReference type="GO" id="GO:0005634">
    <property type="term" value="C:nucleus"/>
    <property type="evidence" value="ECO:0007669"/>
    <property type="project" value="UniProtKB-SubCell"/>
</dbReference>
<feature type="compositionally biased region" description="Polar residues" evidence="9">
    <location>
        <begin position="476"/>
        <end position="487"/>
    </location>
</feature>
<evidence type="ECO:0000256" key="7">
    <source>
        <dbReference type="ARBA" id="ARBA00023242"/>
    </source>
</evidence>
<evidence type="ECO:0000256" key="6">
    <source>
        <dbReference type="ARBA" id="ARBA00023163"/>
    </source>
</evidence>
<evidence type="ECO:0000256" key="5">
    <source>
        <dbReference type="ARBA" id="ARBA00023015"/>
    </source>
</evidence>
<keyword evidence="4" id="KW-0963">Cytoplasm</keyword>
<feature type="region of interest" description="Disordered" evidence="9">
    <location>
        <begin position="461"/>
        <end position="487"/>
    </location>
</feature>
<dbReference type="PANTHER" id="PTHR46745">
    <property type="entry name" value="TSC22 DOMAIN FAMILY PROTEIN 1"/>
    <property type="match status" value="1"/>
</dbReference>
<keyword evidence="8" id="KW-0175">Coiled coil</keyword>
<dbReference type="InterPro" id="IPR000580">
    <property type="entry name" value="TSC22/Bun"/>
</dbReference>
<reference evidence="10 11" key="1">
    <citation type="submission" date="2015-01" db="EMBL/GenBank/DDBJ databases">
        <title>Evolution of Trichinella species and genotypes.</title>
        <authorList>
            <person name="Korhonen P.K."/>
            <person name="Edoardo P."/>
            <person name="Giuseppe L.R."/>
            <person name="Gasser R.B."/>
        </authorList>
    </citation>
    <scope>NUCLEOTIDE SEQUENCE [LARGE SCALE GENOMIC DNA]</scope>
    <source>
        <strain evidence="10">ISS1029</strain>
    </source>
</reference>
<sequence>MNQARVQCPPRSVERKKSVQIVSPKTEINTAPLRSVQSEDAIGKNFQVDVVDKDRKFVITCVDQTSGSDQDLTENGSSSNESGICNGSAESGVMFAIGDQLLQRDKIGSKNLPAFVITTEVAPDSPRPSVGDVSATLPTVSSRFHIVKLASDPFKRGRWLCKEFEGDDPSKKASSMLSTNSSKASTVSLPAQSTENVELQAPKRKFTVLPVITDTGPTTTSSNVITAEANSLTTVTEEHNNDPCPVTRTMANTAEACTSPKQGDAGNSLLDTLLPGGQLNAEQMLLQGMNDSVRVCVCSCSSCCCGGREPIQIMSTAEATTFWPNERRYSEPAPSLSLKILLDTLYGDTSQAATGGATSANGSGSSVVAIDNKIEQAMDLVKTHLLYAVREEVEVLRDRIAELEKKLSRLEVENKMLRETAPPDLVAQVCSGLPLSINTTTVANSSTSNANNYGSSLMMNATASSHSSDDRCSNVDKLNSNCSSADR</sequence>
<evidence type="ECO:0000313" key="10">
    <source>
        <dbReference type="EMBL" id="KRZ08774.1"/>
    </source>
</evidence>
<gene>
    <name evidence="10" type="primary">Tsc22d1</name>
    <name evidence="10" type="ORF">T11_10006</name>
</gene>
<dbReference type="PROSITE" id="PS01289">
    <property type="entry name" value="TSC22"/>
    <property type="match status" value="1"/>
</dbReference>
<feature type="region of interest" description="Disordered" evidence="9">
    <location>
        <begin position="165"/>
        <end position="196"/>
    </location>
</feature>
<dbReference type="GO" id="GO:0043066">
    <property type="term" value="P:negative regulation of apoptotic process"/>
    <property type="evidence" value="ECO:0007669"/>
    <property type="project" value="TreeGrafter"/>
</dbReference>
<keyword evidence="6" id="KW-0804">Transcription</keyword>
<dbReference type="SUPFAM" id="SSF58026">
    <property type="entry name" value="Delta-sleep-inducing peptide immunoreactive peptide"/>
    <property type="match status" value="1"/>
</dbReference>
<protein>
    <submittedName>
        <fullName evidence="10">TSC22 domain family protein 1</fullName>
    </submittedName>
</protein>
<dbReference type="GO" id="GO:0008284">
    <property type="term" value="P:positive regulation of cell population proliferation"/>
    <property type="evidence" value="ECO:0007669"/>
    <property type="project" value="TreeGrafter"/>
</dbReference>
<feature type="region of interest" description="Disordered" evidence="9">
    <location>
        <begin position="66"/>
        <end position="85"/>
    </location>
</feature>
<organism evidence="10 11">
    <name type="scientific">Trichinella zimbabwensis</name>
    <dbReference type="NCBI Taxonomy" id="268475"/>
    <lineage>
        <taxon>Eukaryota</taxon>
        <taxon>Metazoa</taxon>
        <taxon>Ecdysozoa</taxon>
        <taxon>Nematoda</taxon>
        <taxon>Enoplea</taxon>
        <taxon>Dorylaimia</taxon>
        <taxon>Trichinellida</taxon>
        <taxon>Trichinellidae</taxon>
        <taxon>Trichinella</taxon>
    </lineage>
</organism>
<dbReference type="GO" id="GO:0006357">
    <property type="term" value="P:regulation of transcription by RNA polymerase II"/>
    <property type="evidence" value="ECO:0007669"/>
    <property type="project" value="InterPro"/>
</dbReference>
<evidence type="ECO:0000256" key="1">
    <source>
        <dbReference type="ARBA" id="ARBA00004123"/>
    </source>
</evidence>
<dbReference type="OrthoDB" id="8961796at2759"/>
<dbReference type="Proteomes" id="UP000055024">
    <property type="component" value="Unassembled WGS sequence"/>
</dbReference>
<dbReference type="Gene3D" id="1.20.5.490">
    <property type="entry name" value="Single helix bin"/>
    <property type="match status" value="1"/>
</dbReference>